<protein>
    <submittedName>
        <fullName evidence="1">Uncharacterized protein</fullName>
    </submittedName>
</protein>
<evidence type="ECO:0000313" key="2">
    <source>
        <dbReference type="Proteomes" id="UP000189353"/>
    </source>
</evidence>
<dbReference type="Proteomes" id="UP000189353">
    <property type="component" value="Unassembled WGS sequence"/>
</dbReference>
<dbReference type="AlphaFoldDB" id="A0A1V3LCT9"/>
<name>A0A1V3LCT9_9PAST</name>
<accession>A0A1V3LCT9</accession>
<dbReference type="EMBL" id="MLAI01000003">
    <property type="protein sequence ID" value="OOF88074.1"/>
    <property type="molecule type" value="Genomic_DNA"/>
</dbReference>
<proteinExistence type="predicted"/>
<organism evidence="1 2">
    <name type="scientific">Rodentibacter ratti</name>
    <dbReference type="NCBI Taxonomy" id="1906745"/>
    <lineage>
        <taxon>Bacteria</taxon>
        <taxon>Pseudomonadati</taxon>
        <taxon>Pseudomonadota</taxon>
        <taxon>Gammaproteobacteria</taxon>
        <taxon>Pasteurellales</taxon>
        <taxon>Pasteurellaceae</taxon>
        <taxon>Rodentibacter</taxon>
    </lineage>
</organism>
<reference evidence="1 2" key="1">
    <citation type="submission" date="2016-10" db="EMBL/GenBank/DDBJ databases">
        <title>Rodentibacter gen. nov. and new species.</title>
        <authorList>
            <person name="Christensen H."/>
        </authorList>
    </citation>
    <scope>NUCLEOTIDE SEQUENCE [LARGE SCALE GENOMIC DNA]</scope>
    <source>
        <strain evidence="1 2">Ppn158</strain>
    </source>
</reference>
<comment type="caution">
    <text evidence="1">The sequence shown here is derived from an EMBL/GenBank/DDBJ whole genome shotgun (WGS) entry which is preliminary data.</text>
</comment>
<sequence>MMSSESFYDPMSALYDSGCDYITREKHRLVAISQSAWNTLLRLSCDYDFFVEKEQMPFVKDEIDLDMKTVSKLKEKFKNFNEVQNGNGDWVYQYSYDEGIKELDEVLLKYSLWLDNLPK</sequence>
<evidence type="ECO:0000313" key="1">
    <source>
        <dbReference type="EMBL" id="OOF88074.1"/>
    </source>
</evidence>
<gene>
    <name evidence="1" type="ORF">BKG88_00515</name>
</gene>